<name>A0A951J1U7_9BACT</name>
<dbReference type="InterPro" id="IPR056077">
    <property type="entry name" value="DUF7660"/>
</dbReference>
<evidence type="ECO:0000313" key="2">
    <source>
        <dbReference type="EMBL" id="MBW3469831.1"/>
    </source>
</evidence>
<feature type="domain" description="DUF7660" evidence="1">
    <location>
        <begin position="12"/>
        <end position="85"/>
    </location>
</feature>
<dbReference type="Proteomes" id="UP000727490">
    <property type="component" value="Unassembled WGS sequence"/>
</dbReference>
<dbReference type="AlphaFoldDB" id="A0A951J1U7"/>
<evidence type="ECO:0000259" key="1">
    <source>
        <dbReference type="Pfam" id="PF24693"/>
    </source>
</evidence>
<accession>A0A951J1U7</accession>
<gene>
    <name evidence="2" type="ORF">EGN73_18705</name>
</gene>
<dbReference type="EMBL" id="RPHB01000009">
    <property type="protein sequence ID" value="MBW3469831.1"/>
    <property type="molecule type" value="Genomic_DNA"/>
</dbReference>
<dbReference type="Pfam" id="PF24693">
    <property type="entry name" value="DUF7660"/>
    <property type="match status" value="1"/>
</dbReference>
<evidence type="ECO:0000313" key="3">
    <source>
        <dbReference type="Proteomes" id="UP000727490"/>
    </source>
</evidence>
<keyword evidence="3" id="KW-1185">Reference proteome</keyword>
<protein>
    <recommendedName>
        <fullName evidence="1">DUF7660 domain-containing protein</fullName>
    </recommendedName>
</protein>
<proteinExistence type="predicted"/>
<comment type="caution">
    <text evidence="2">The sequence shown here is derived from an EMBL/GenBank/DDBJ whole genome shotgun (WGS) entry which is preliminary data.</text>
</comment>
<organism evidence="2 3">
    <name type="scientific">Arthrospiribacter ruber</name>
    <dbReference type="NCBI Taxonomy" id="2487934"/>
    <lineage>
        <taxon>Bacteria</taxon>
        <taxon>Pseudomonadati</taxon>
        <taxon>Bacteroidota</taxon>
        <taxon>Cytophagia</taxon>
        <taxon>Cytophagales</taxon>
        <taxon>Cyclobacteriaceae</taxon>
        <taxon>Arthrospiribacter</taxon>
    </lineage>
</organism>
<sequence length="85" mass="10391">MDVYEIYEKIESKKDFENFLEQFRIDLETKPEEWENITLVSFLESLHAYTQDVEGYYKNMNMPFDERRPTWKVFAHLLLGAKVYE</sequence>
<dbReference type="RefSeq" id="WP_219293179.1">
    <property type="nucleotide sequence ID" value="NZ_RPHB01000009.1"/>
</dbReference>
<reference evidence="2 3" key="1">
    <citation type="journal article" date="2020" name="Syst. Appl. Microbiol.">
        <title>Arthrospiribacter ruber gen. nov., sp. nov., a novel bacterium isolated from Arthrospira cultures.</title>
        <authorList>
            <person name="Waleron M."/>
            <person name="Misztak A."/>
            <person name="Waleron M.M."/>
            <person name="Furmaniak M."/>
            <person name="Mrozik A."/>
            <person name="Waleron K."/>
        </authorList>
    </citation>
    <scope>NUCLEOTIDE SEQUENCE [LARGE SCALE GENOMIC DNA]</scope>
    <source>
        <strain evidence="2 3">DPMB0001</strain>
    </source>
</reference>